<dbReference type="EMBL" id="JACHGN010000028">
    <property type="protein sequence ID" value="MBB5139250.1"/>
    <property type="molecule type" value="Genomic_DNA"/>
</dbReference>
<protein>
    <submittedName>
        <fullName evidence="6">ABC-2 type transport system ATP-binding protein</fullName>
    </submittedName>
</protein>
<evidence type="ECO:0000256" key="4">
    <source>
        <dbReference type="ARBA" id="ARBA00022840"/>
    </source>
</evidence>
<sequence>MDGPVISIQGLTKRYGEVTAVRDLDLEVRRGEVYGLLGPNGAGKTTTILTLLGLCEPTAGSVRVLGLDPAREAVAVKRQVGYVPDSVGFYPTLTGRENLRYTARLNGIRSAEDRIADALEQVGLADAADTRAGAYSRGMVQRLGIADALVKRPSVMILDEPTIAIDPEGVQRVLALIRTLRAEHGMTILLSSHLLHQVQEVCDRVGIFVRGRLVADGSVEELSRRLSGGRTVVEVGVADDAGTAAQRVAKLDGVQEVEREGDLLLAVCEQDMRGRIADALTTAGHTLLHLRQRSSHLDEIYHRYFHERTD</sequence>
<comment type="similarity">
    <text evidence="1">Belongs to the ABC transporter superfamily.</text>
</comment>
<evidence type="ECO:0000313" key="7">
    <source>
        <dbReference type="Proteomes" id="UP000578449"/>
    </source>
</evidence>
<evidence type="ECO:0000256" key="1">
    <source>
        <dbReference type="ARBA" id="ARBA00005417"/>
    </source>
</evidence>
<dbReference type="SMART" id="SM00382">
    <property type="entry name" value="AAA"/>
    <property type="match status" value="1"/>
</dbReference>
<name>A0A840PNH4_9ACTN</name>
<keyword evidence="4 6" id="KW-0067">ATP-binding</keyword>
<dbReference type="PROSITE" id="PS50893">
    <property type="entry name" value="ABC_TRANSPORTER_2"/>
    <property type="match status" value="1"/>
</dbReference>
<keyword evidence="2" id="KW-0813">Transport</keyword>
<evidence type="ECO:0000313" key="6">
    <source>
        <dbReference type="EMBL" id="MBB5139250.1"/>
    </source>
</evidence>
<dbReference type="PANTHER" id="PTHR43335">
    <property type="entry name" value="ABC TRANSPORTER, ATP-BINDING PROTEIN"/>
    <property type="match status" value="1"/>
</dbReference>
<evidence type="ECO:0000259" key="5">
    <source>
        <dbReference type="PROSITE" id="PS50893"/>
    </source>
</evidence>
<dbReference type="InterPro" id="IPR003439">
    <property type="entry name" value="ABC_transporter-like_ATP-bd"/>
</dbReference>
<evidence type="ECO:0000256" key="2">
    <source>
        <dbReference type="ARBA" id="ARBA00022448"/>
    </source>
</evidence>
<proteinExistence type="inferred from homology"/>
<gene>
    <name evidence="6" type="ORF">HNP84_009013</name>
</gene>
<dbReference type="SUPFAM" id="SSF52540">
    <property type="entry name" value="P-loop containing nucleoside triphosphate hydrolases"/>
    <property type="match status" value="1"/>
</dbReference>
<dbReference type="Pfam" id="PF00005">
    <property type="entry name" value="ABC_tran"/>
    <property type="match status" value="1"/>
</dbReference>
<dbReference type="Proteomes" id="UP000578449">
    <property type="component" value="Unassembled WGS sequence"/>
</dbReference>
<keyword evidence="7" id="KW-1185">Reference proteome</keyword>
<dbReference type="RefSeq" id="WP_185056086.1">
    <property type="nucleotide sequence ID" value="NZ_BAABIX010000026.1"/>
</dbReference>
<feature type="domain" description="ABC transporter" evidence="5">
    <location>
        <begin position="6"/>
        <end position="235"/>
    </location>
</feature>
<evidence type="ECO:0000256" key="3">
    <source>
        <dbReference type="ARBA" id="ARBA00022741"/>
    </source>
</evidence>
<organism evidence="6 7">
    <name type="scientific">Thermocatellispora tengchongensis</name>
    <dbReference type="NCBI Taxonomy" id="1073253"/>
    <lineage>
        <taxon>Bacteria</taxon>
        <taxon>Bacillati</taxon>
        <taxon>Actinomycetota</taxon>
        <taxon>Actinomycetes</taxon>
        <taxon>Streptosporangiales</taxon>
        <taxon>Streptosporangiaceae</taxon>
        <taxon>Thermocatellispora</taxon>
    </lineage>
</organism>
<accession>A0A840PNH4</accession>
<reference evidence="6 7" key="1">
    <citation type="submission" date="2020-08" db="EMBL/GenBank/DDBJ databases">
        <title>Genomic Encyclopedia of Type Strains, Phase IV (KMG-IV): sequencing the most valuable type-strain genomes for metagenomic binning, comparative biology and taxonomic classification.</title>
        <authorList>
            <person name="Goeker M."/>
        </authorList>
    </citation>
    <scope>NUCLEOTIDE SEQUENCE [LARGE SCALE GENOMIC DNA]</scope>
    <source>
        <strain evidence="6 7">DSM 45615</strain>
    </source>
</reference>
<dbReference type="AlphaFoldDB" id="A0A840PNH4"/>
<comment type="caution">
    <text evidence="6">The sequence shown here is derived from an EMBL/GenBank/DDBJ whole genome shotgun (WGS) entry which is preliminary data.</text>
</comment>
<dbReference type="InterPro" id="IPR027417">
    <property type="entry name" value="P-loop_NTPase"/>
</dbReference>
<dbReference type="GO" id="GO:0016887">
    <property type="term" value="F:ATP hydrolysis activity"/>
    <property type="evidence" value="ECO:0007669"/>
    <property type="project" value="InterPro"/>
</dbReference>
<dbReference type="GO" id="GO:0005524">
    <property type="term" value="F:ATP binding"/>
    <property type="evidence" value="ECO:0007669"/>
    <property type="project" value="UniProtKB-KW"/>
</dbReference>
<dbReference type="InterPro" id="IPR003593">
    <property type="entry name" value="AAA+_ATPase"/>
</dbReference>
<dbReference type="Gene3D" id="3.40.50.300">
    <property type="entry name" value="P-loop containing nucleotide triphosphate hydrolases"/>
    <property type="match status" value="1"/>
</dbReference>
<keyword evidence="3" id="KW-0547">Nucleotide-binding</keyword>
<dbReference type="PANTHER" id="PTHR43335:SF11">
    <property type="entry name" value="ABC TRANSPORTER RELATED"/>
    <property type="match status" value="1"/>
</dbReference>